<comment type="caution">
    <text evidence="2">The sequence shown here is derived from an EMBL/GenBank/DDBJ whole genome shotgun (WGS) entry which is preliminary data.</text>
</comment>
<keyword evidence="3" id="KW-1185">Reference proteome</keyword>
<evidence type="ECO:0000313" key="3">
    <source>
        <dbReference type="Proteomes" id="UP000310506"/>
    </source>
</evidence>
<dbReference type="OrthoDB" id="2969833at2"/>
<feature type="transmembrane region" description="Helical" evidence="1">
    <location>
        <begin position="16"/>
        <end position="33"/>
    </location>
</feature>
<protein>
    <submittedName>
        <fullName evidence="2">Uncharacterized protein</fullName>
    </submittedName>
</protein>
<evidence type="ECO:0000313" key="2">
    <source>
        <dbReference type="EMBL" id="THB61230.1"/>
    </source>
</evidence>
<accession>A0A4S3B5T4</accession>
<dbReference type="EMBL" id="SDGV01000014">
    <property type="protein sequence ID" value="THB61230.1"/>
    <property type="molecule type" value="Genomic_DNA"/>
</dbReference>
<evidence type="ECO:0000256" key="1">
    <source>
        <dbReference type="SAM" id="Phobius"/>
    </source>
</evidence>
<organism evidence="2 3">
    <name type="scientific">Vagococcus silagei</name>
    <dbReference type="NCBI Taxonomy" id="2508885"/>
    <lineage>
        <taxon>Bacteria</taxon>
        <taxon>Bacillati</taxon>
        <taxon>Bacillota</taxon>
        <taxon>Bacilli</taxon>
        <taxon>Lactobacillales</taxon>
        <taxon>Enterococcaceae</taxon>
        <taxon>Vagococcus</taxon>
    </lineage>
</organism>
<keyword evidence="1" id="KW-1133">Transmembrane helix</keyword>
<keyword evidence="1" id="KW-0812">Transmembrane</keyword>
<dbReference type="RefSeq" id="WP_136136694.1">
    <property type="nucleotide sequence ID" value="NZ_SDGV01000014.1"/>
</dbReference>
<keyword evidence="1" id="KW-0472">Membrane</keyword>
<gene>
    <name evidence="2" type="ORF">ESZ54_05655</name>
</gene>
<sequence length="232" mass="26966">MIVWLKSFFIDNWKDIFEVILGVINIYFVILVYKINKKDSNPKLSFEVVKQKEIFTDKTDMSSFEHSKYFIQNLLFGHELKLLEWEIADTKAGSGFPKDSHSPTYIDLLIHNKADFPATNVKIDISYVIKKVIYETGIDEIDIIEESIEFIDYKTIQNSININYLSANSETCYPLAITTGCYISADIYINKVTSDELTFIKKPVKIYSYKHDALLRGFRDPTEYRKVFGAME</sequence>
<proteinExistence type="predicted"/>
<reference evidence="2 3" key="1">
    <citation type="submission" date="2019-01" db="EMBL/GenBank/DDBJ databases">
        <title>Vagococcus silagei sp. nov. isolated from brewer's grain.</title>
        <authorList>
            <person name="Guu J.-R."/>
        </authorList>
    </citation>
    <scope>NUCLEOTIDE SEQUENCE [LARGE SCALE GENOMIC DNA]</scope>
    <source>
        <strain evidence="2 3">2B-2</strain>
    </source>
</reference>
<name>A0A4S3B5T4_9ENTE</name>
<dbReference type="AlphaFoldDB" id="A0A4S3B5T4"/>
<dbReference type="Proteomes" id="UP000310506">
    <property type="component" value="Unassembled WGS sequence"/>
</dbReference>